<comment type="caution">
    <text evidence="2">The sequence shown here is derived from an EMBL/GenBank/DDBJ whole genome shotgun (WGS) entry which is preliminary data.</text>
</comment>
<dbReference type="Proteomes" id="UP000735302">
    <property type="component" value="Unassembled WGS sequence"/>
</dbReference>
<reference evidence="2 3" key="1">
    <citation type="journal article" date="2021" name="Elife">
        <title>Chloroplast acquisition without the gene transfer in kleptoplastic sea slugs, Plakobranchus ocellatus.</title>
        <authorList>
            <person name="Maeda T."/>
            <person name="Takahashi S."/>
            <person name="Yoshida T."/>
            <person name="Shimamura S."/>
            <person name="Takaki Y."/>
            <person name="Nagai Y."/>
            <person name="Toyoda A."/>
            <person name="Suzuki Y."/>
            <person name="Arimoto A."/>
            <person name="Ishii H."/>
            <person name="Satoh N."/>
            <person name="Nishiyama T."/>
            <person name="Hasebe M."/>
            <person name="Maruyama T."/>
            <person name="Minagawa J."/>
            <person name="Obokata J."/>
            <person name="Shigenobu S."/>
        </authorList>
    </citation>
    <scope>NUCLEOTIDE SEQUENCE [LARGE SCALE GENOMIC DNA]</scope>
</reference>
<accession>A0AAV3ZSJ8</accession>
<name>A0AAV3ZSJ8_9GAST</name>
<dbReference type="AlphaFoldDB" id="A0AAV3ZSJ8"/>
<keyword evidence="1" id="KW-0812">Transmembrane</keyword>
<protein>
    <submittedName>
        <fullName evidence="2">Uncharacterized protein</fullName>
    </submittedName>
</protein>
<keyword evidence="1" id="KW-0472">Membrane</keyword>
<sequence length="117" mass="13328">MPRFYGVWQIQGSPAGYMTALVMFLYGTVTISGVKAQTKRRRLKYIEISILAQYARLSLYGKESTLSKRLIPWVFLNSSINQLKLLWFLVHFRSSFVTALKYSTNLSSIGSVPARQA</sequence>
<feature type="transmembrane region" description="Helical" evidence="1">
    <location>
        <begin position="15"/>
        <end position="34"/>
    </location>
</feature>
<dbReference type="EMBL" id="BLXT01002786">
    <property type="protein sequence ID" value="GFN97521.1"/>
    <property type="molecule type" value="Genomic_DNA"/>
</dbReference>
<evidence type="ECO:0000256" key="1">
    <source>
        <dbReference type="SAM" id="Phobius"/>
    </source>
</evidence>
<evidence type="ECO:0000313" key="2">
    <source>
        <dbReference type="EMBL" id="GFN97521.1"/>
    </source>
</evidence>
<evidence type="ECO:0000313" key="3">
    <source>
        <dbReference type="Proteomes" id="UP000735302"/>
    </source>
</evidence>
<proteinExistence type="predicted"/>
<keyword evidence="3" id="KW-1185">Reference proteome</keyword>
<gene>
    <name evidence="2" type="ORF">PoB_002402700</name>
</gene>
<organism evidence="2 3">
    <name type="scientific">Plakobranchus ocellatus</name>
    <dbReference type="NCBI Taxonomy" id="259542"/>
    <lineage>
        <taxon>Eukaryota</taxon>
        <taxon>Metazoa</taxon>
        <taxon>Spiralia</taxon>
        <taxon>Lophotrochozoa</taxon>
        <taxon>Mollusca</taxon>
        <taxon>Gastropoda</taxon>
        <taxon>Heterobranchia</taxon>
        <taxon>Euthyneura</taxon>
        <taxon>Panpulmonata</taxon>
        <taxon>Sacoglossa</taxon>
        <taxon>Placobranchoidea</taxon>
        <taxon>Plakobranchidae</taxon>
        <taxon>Plakobranchus</taxon>
    </lineage>
</organism>
<keyword evidence="1" id="KW-1133">Transmembrane helix</keyword>